<keyword evidence="7" id="KW-0902">Two-component regulatory system</keyword>
<keyword evidence="4 9" id="KW-0812">Transmembrane</keyword>
<evidence type="ECO:0000256" key="6">
    <source>
        <dbReference type="ARBA" id="ARBA00022989"/>
    </source>
</evidence>
<evidence type="ECO:0000256" key="8">
    <source>
        <dbReference type="ARBA" id="ARBA00023136"/>
    </source>
</evidence>
<dbReference type="Gene3D" id="2.130.10.10">
    <property type="entry name" value="YVTN repeat-like/Quinoprotein amine dehydrogenase"/>
    <property type="match status" value="2"/>
</dbReference>
<dbReference type="Gene3D" id="2.60.40.10">
    <property type="entry name" value="Immunoglobulins"/>
    <property type="match status" value="1"/>
</dbReference>
<proteinExistence type="predicted"/>
<dbReference type="AlphaFoldDB" id="A0A7K3WWE3"/>
<dbReference type="InterPro" id="IPR011712">
    <property type="entry name" value="Sig_transdc_His_kin_sub3_dim/P"/>
</dbReference>
<dbReference type="InterPro" id="IPR036890">
    <property type="entry name" value="HATPase_C_sf"/>
</dbReference>
<dbReference type="InterPro" id="IPR015943">
    <property type="entry name" value="WD40/YVTN_repeat-like_dom_sf"/>
</dbReference>
<protein>
    <recommendedName>
        <fullName evidence="10">Signal transduction histidine kinase subgroup 3 dimerisation and phosphoacceptor domain-containing protein</fullName>
    </recommendedName>
</protein>
<dbReference type="EMBL" id="JAAGVY010000036">
    <property type="protein sequence ID" value="NEN24925.1"/>
    <property type="molecule type" value="Genomic_DNA"/>
</dbReference>
<dbReference type="InterPro" id="IPR011047">
    <property type="entry name" value="Quinoprotein_ADH-like_sf"/>
</dbReference>
<dbReference type="InterPro" id="IPR050482">
    <property type="entry name" value="Sensor_HK_TwoCompSys"/>
</dbReference>
<accession>A0A7K3WWE3</accession>
<organism evidence="11 12">
    <name type="scientific">Cryomorpha ignava</name>
    <dbReference type="NCBI Taxonomy" id="101383"/>
    <lineage>
        <taxon>Bacteria</taxon>
        <taxon>Pseudomonadati</taxon>
        <taxon>Bacteroidota</taxon>
        <taxon>Flavobacteriia</taxon>
        <taxon>Flavobacteriales</taxon>
        <taxon>Cryomorphaceae</taxon>
        <taxon>Cryomorpha</taxon>
    </lineage>
</organism>
<dbReference type="CDD" id="cd16917">
    <property type="entry name" value="HATPase_UhpB-NarQ-NarX-like"/>
    <property type="match status" value="1"/>
</dbReference>
<dbReference type="Pfam" id="PF07730">
    <property type="entry name" value="HisKA_3"/>
    <property type="match status" value="1"/>
</dbReference>
<reference evidence="11 12" key="1">
    <citation type="submission" date="2020-02" db="EMBL/GenBank/DDBJ databases">
        <title>Out from the shadows clarifying the taxonomy of the family Cryomorphaceae and related taxa by utilizing the GTDB taxonomic framework.</title>
        <authorList>
            <person name="Bowman J.P."/>
        </authorList>
    </citation>
    <scope>NUCLEOTIDE SEQUENCE [LARGE SCALE GENOMIC DNA]</scope>
    <source>
        <strain evidence="11 12">QSSC 1-22</strain>
    </source>
</reference>
<dbReference type="Gene3D" id="3.30.565.10">
    <property type="entry name" value="Histidine kinase-like ATPase, C-terminal domain"/>
    <property type="match status" value="1"/>
</dbReference>
<gene>
    <name evidence="11" type="ORF">G3O08_15600</name>
</gene>
<name>A0A7K3WWE3_9FLAO</name>
<sequence>MASRKTITWAIIVLFSSLVTFSFSQGLQRYPIRVYSTNDGLSQSSVYHILKDKNEYIWVGTGDGLNQLTPRSVQVFKRDFNNETGLYDNAIRGMIEDPNGNIWIGTDRGLNVYSFDERKVTRKYKGSELPKGNIVPAGFYNGQIVAMKQNLGLFLLDPATGKISRQYLFKELFHADSHFFLIVQNFLWTATLDGRLLKLNLENGDASFIPLPDFEEFKNFSQIGPSLLNEIYIASDSSLYSLNTENGKWRKIFSFDGRISTFGFVNKDQIWVSLLGKGLCRLNRSGALLEPFVREISINGRDAIDLRTISTISQTDDGLVWLGVEGTGAVSIFPECKFQWITKEDPYLPGLSNSFIRSVAALNSNEILLGTYLSGLFNIDLNKEKITPIKYPDALGNDITALLLWKEDTLFLSSETGVWMLTGSELFHPSNTKRILNHNARQLSRIANNLIVSTSQGLYAFCPDSDSGARLIKPGNFIHAFPTQNELWTATTSGITVFDNSMIEIAEGGNQIAEYEIRSLYISEEKGVWVSTSNGLLNIDSKSFNILKQYTINQGLPNNTVYGVLSDGDRLWGSTNRGLFSLDILTDNISTYTQSDGLRTNEFNSGCFTHLSGSRMVFGGVNGLHIFTPESISNDLPKANVILKKTWINDKEIDLNELNVPLMSTQQNFVFEWDVLEWTHPEKIRLACKLTGQDTGWIALDTQNRIRYTALPPGDFELYTYTSNQNDSRGSKQYFISFNIAPPFYRTWWFITAIILGFALLFGTWIYQRAASRYQKKLAILEQQNEMNNLRKRISRDIHDDVGSDLSKMRMLLQQEKLVGHKVPTHLLKLQKLSEKALSGLSEVVWTVNSDYDRLPQMAAWFRTFAYDFFESEDIRVRFECPEQLPEYMIDPDMRRNLLMIYKEGLNNVVKHAAASQIIIRFDCSPGGLLSVEWIDNGVGFNTKKECCGNGMQNMRKRAETSGMQYTIISTHTHGTHITISGQLHQKYHESGR</sequence>
<keyword evidence="6 9" id="KW-1133">Transmembrane helix</keyword>
<dbReference type="GO" id="GO:0000155">
    <property type="term" value="F:phosphorelay sensor kinase activity"/>
    <property type="evidence" value="ECO:0007669"/>
    <property type="project" value="InterPro"/>
</dbReference>
<evidence type="ECO:0000313" key="11">
    <source>
        <dbReference type="EMBL" id="NEN24925.1"/>
    </source>
</evidence>
<keyword evidence="2" id="KW-1003">Cell membrane</keyword>
<feature type="domain" description="Signal transduction histidine kinase subgroup 3 dimerisation and phosphoacceptor" evidence="10">
    <location>
        <begin position="791"/>
        <end position="847"/>
    </location>
</feature>
<evidence type="ECO:0000256" key="7">
    <source>
        <dbReference type="ARBA" id="ARBA00023012"/>
    </source>
</evidence>
<comment type="subcellular location">
    <subcellularLocation>
        <location evidence="1">Cell membrane</location>
        <topology evidence="1">Multi-pass membrane protein</topology>
    </subcellularLocation>
</comment>
<evidence type="ECO:0000256" key="2">
    <source>
        <dbReference type="ARBA" id="ARBA00022475"/>
    </source>
</evidence>
<dbReference type="GO" id="GO:0046983">
    <property type="term" value="F:protein dimerization activity"/>
    <property type="evidence" value="ECO:0007669"/>
    <property type="project" value="InterPro"/>
</dbReference>
<dbReference type="RefSeq" id="WP_163286316.1">
    <property type="nucleotide sequence ID" value="NZ_JAAGVY010000036.1"/>
</dbReference>
<comment type="caution">
    <text evidence="11">The sequence shown here is derived from an EMBL/GenBank/DDBJ whole genome shotgun (WGS) entry which is preliminary data.</text>
</comment>
<dbReference type="SUPFAM" id="SSF55874">
    <property type="entry name" value="ATPase domain of HSP90 chaperone/DNA topoisomerase II/histidine kinase"/>
    <property type="match status" value="1"/>
</dbReference>
<evidence type="ECO:0000256" key="9">
    <source>
        <dbReference type="SAM" id="Phobius"/>
    </source>
</evidence>
<dbReference type="InterPro" id="IPR011110">
    <property type="entry name" value="Reg_prop"/>
</dbReference>
<evidence type="ECO:0000256" key="4">
    <source>
        <dbReference type="ARBA" id="ARBA00022692"/>
    </source>
</evidence>
<evidence type="ECO:0000256" key="5">
    <source>
        <dbReference type="ARBA" id="ARBA00022777"/>
    </source>
</evidence>
<dbReference type="Pfam" id="PF07494">
    <property type="entry name" value="Reg_prop"/>
    <property type="match status" value="2"/>
</dbReference>
<dbReference type="InterPro" id="IPR013783">
    <property type="entry name" value="Ig-like_fold"/>
</dbReference>
<dbReference type="PANTHER" id="PTHR24421">
    <property type="entry name" value="NITRATE/NITRITE SENSOR PROTEIN NARX-RELATED"/>
    <property type="match status" value="1"/>
</dbReference>
<feature type="transmembrane region" description="Helical" evidence="9">
    <location>
        <begin position="748"/>
        <end position="767"/>
    </location>
</feature>
<dbReference type="SUPFAM" id="SSF101898">
    <property type="entry name" value="NHL repeat"/>
    <property type="match status" value="1"/>
</dbReference>
<dbReference type="SUPFAM" id="SSF50998">
    <property type="entry name" value="Quinoprotein alcohol dehydrogenase-like"/>
    <property type="match status" value="1"/>
</dbReference>
<dbReference type="SUPFAM" id="SSF50969">
    <property type="entry name" value="YVTN repeat-like/Quinoprotein amine dehydrogenase"/>
    <property type="match status" value="1"/>
</dbReference>
<evidence type="ECO:0000259" key="10">
    <source>
        <dbReference type="Pfam" id="PF07730"/>
    </source>
</evidence>
<keyword evidence="3" id="KW-0808">Transferase</keyword>
<keyword evidence="5" id="KW-0418">Kinase</keyword>
<dbReference type="PANTHER" id="PTHR24421:SF37">
    <property type="entry name" value="SENSOR HISTIDINE KINASE NARS"/>
    <property type="match status" value="1"/>
</dbReference>
<evidence type="ECO:0000256" key="3">
    <source>
        <dbReference type="ARBA" id="ARBA00022679"/>
    </source>
</evidence>
<keyword evidence="8 9" id="KW-0472">Membrane</keyword>
<dbReference type="Gene3D" id="1.20.5.1930">
    <property type="match status" value="1"/>
</dbReference>
<dbReference type="InterPro" id="IPR011044">
    <property type="entry name" value="Quino_amine_DH_bsu"/>
</dbReference>
<dbReference type="GO" id="GO:0005886">
    <property type="term" value="C:plasma membrane"/>
    <property type="evidence" value="ECO:0007669"/>
    <property type="project" value="UniProtKB-SubCell"/>
</dbReference>
<evidence type="ECO:0000313" key="12">
    <source>
        <dbReference type="Proteomes" id="UP000486602"/>
    </source>
</evidence>
<keyword evidence="12" id="KW-1185">Reference proteome</keyword>
<dbReference type="Proteomes" id="UP000486602">
    <property type="component" value="Unassembled WGS sequence"/>
</dbReference>
<evidence type="ECO:0000256" key="1">
    <source>
        <dbReference type="ARBA" id="ARBA00004651"/>
    </source>
</evidence>